<reference evidence="9 10" key="1">
    <citation type="journal article" date="2015" name="Genome Announc.">
        <title>Expanding the biotechnology potential of lactobacilli through comparative genomics of 213 strains and associated genera.</title>
        <authorList>
            <person name="Sun Z."/>
            <person name="Harris H.M."/>
            <person name="McCann A."/>
            <person name="Guo C."/>
            <person name="Argimon S."/>
            <person name="Zhang W."/>
            <person name="Yang X."/>
            <person name="Jeffery I.B."/>
            <person name="Cooney J.C."/>
            <person name="Kagawa T.F."/>
            <person name="Liu W."/>
            <person name="Song Y."/>
            <person name="Salvetti E."/>
            <person name="Wrobel A."/>
            <person name="Rasinkangas P."/>
            <person name="Parkhill J."/>
            <person name="Rea M.C."/>
            <person name="O'Sullivan O."/>
            <person name="Ritari J."/>
            <person name="Douillard F.P."/>
            <person name="Paul Ross R."/>
            <person name="Yang R."/>
            <person name="Briner A.E."/>
            <person name="Felis G.E."/>
            <person name="de Vos W.M."/>
            <person name="Barrangou R."/>
            <person name="Klaenhammer T.R."/>
            <person name="Caufield P.W."/>
            <person name="Cui Y."/>
            <person name="Zhang H."/>
            <person name="O'Toole P.W."/>
        </authorList>
    </citation>
    <scope>NUCLEOTIDE SEQUENCE [LARGE SCALE GENOMIC DNA]</scope>
    <source>
        <strain evidence="9 10">DSM 19971</strain>
    </source>
</reference>
<evidence type="ECO:0000256" key="4">
    <source>
        <dbReference type="ARBA" id="ARBA00022692"/>
    </source>
</evidence>
<dbReference type="SUPFAM" id="SSF103481">
    <property type="entry name" value="Multidrug resistance efflux transporter EmrE"/>
    <property type="match status" value="2"/>
</dbReference>
<dbReference type="InterPro" id="IPR037185">
    <property type="entry name" value="EmrE-like"/>
</dbReference>
<evidence type="ECO:0000256" key="5">
    <source>
        <dbReference type="ARBA" id="ARBA00022989"/>
    </source>
</evidence>
<feature type="transmembrane region" description="Helical" evidence="7">
    <location>
        <begin position="96"/>
        <end position="115"/>
    </location>
</feature>
<keyword evidence="6 7" id="KW-0472">Membrane</keyword>
<feature type="domain" description="EamA" evidence="8">
    <location>
        <begin position="9"/>
        <end position="138"/>
    </location>
</feature>
<gene>
    <name evidence="9" type="ORF">FD20_GL000689</name>
</gene>
<evidence type="ECO:0000313" key="9">
    <source>
        <dbReference type="EMBL" id="KRL37087.1"/>
    </source>
</evidence>
<dbReference type="EMBL" id="AZEG01000016">
    <property type="protein sequence ID" value="KRL37087.1"/>
    <property type="molecule type" value="Genomic_DNA"/>
</dbReference>
<dbReference type="InterPro" id="IPR000620">
    <property type="entry name" value="EamA_dom"/>
</dbReference>
<organism evidence="9 10">
    <name type="scientific">Liquorilactobacillus uvarum DSM 19971</name>
    <dbReference type="NCBI Taxonomy" id="1423812"/>
    <lineage>
        <taxon>Bacteria</taxon>
        <taxon>Bacillati</taxon>
        <taxon>Bacillota</taxon>
        <taxon>Bacilli</taxon>
        <taxon>Lactobacillales</taxon>
        <taxon>Lactobacillaceae</taxon>
        <taxon>Liquorilactobacillus</taxon>
    </lineage>
</organism>
<feature type="domain" description="EamA" evidence="8">
    <location>
        <begin position="150"/>
        <end position="284"/>
    </location>
</feature>
<keyword evidence="3" id="KW-1003">Cell membrane</keyword>
<feature type="transmembrane region" description="Helical" evidence="7">
    <location>
        <begin position="67"/>
        <end position="84"/>
    </location>
</feature>
<evidence type="ECO:0000313" key="10">
    <source>
        <dbReference type="Proteomes" id="UP000051155"/>
    </source>
</evidence>
<comment type="similarity">
    <text evidence="2">Belongs to the EamA transporter family.</text>
</comment>
<feature type="transmembrane region" description="Helical" evidence="7">
    <location>
        <begin position="242"/>
        <end position="263"/>
    </location>
</feature>
<feature type="transmembrane region" description="Helical" evidence="7">
    <location>
        <begin position="152"/>
        <end position="170"/>
    </location>
</feature>
<protein>
    <submittedName>
        <fullName evidence="9">Transport protein</fullName>
    </submittedName>
</protein>
<evidence type="ECO:0000256" key="3">
    <source>
        <dbReference type="ARBA" id="ARBA00022475"/>
    </source>
</evidence>
<dbReference type="AlphaFoldDB" id="A0A0R1PX68"/>
<proteinExistence type="inferred from homology"/>
<dbReference type="InterPro" id="IPR051258">
    <property type="entry name" value="Diverse_Substrate_Transporter"/>
</dbReference>
<sequence>MKLQKWQANIVLLLTAVIWGASYIFIKQAIKADMPAGVINSIRGFIFAILIYLFFHRKINKMTRTDFKVGLIAGVINFIGYQLQAIGLKYTTPSNSAFLTATYIVMIPFVVWVFFKKKPLLKSYFSISICFLGTVFLTNTISNGFSLEVGDILTLLSAFFYALQIVYFSNTVASSNPFIVSFMLGSVQGIASLIWSLLFEQSSYGSINWSVAIVPVVILGVLASFGAQTMQVIGQKFTDSTSAGLILMTESLFGSILSVILGFDKLEGNLIIGGLLIVLSIFIMEFNVQRLFLKKRSFLRKR</sequence>
<accession>A0A0R1PX68</accession>
<dbReference type="GO" id="GO:0005886">
    <property type="term" value="C:plasma membrane"/>
    <property type="evidence" value="ECO:0007669"/>
    <property type="project" value="UniProtKB-SubCell"/>
</dbReference>
<comment type="caution">
    <text evidence="9">The sequence shown here is derived from an EMBL/GenBank/DDBJ whole genome shotgun (WGS) entry which is preliminary data.</text>
</comment>
<feature type="transmembrane region" description="Helical" evidence="7">
    <location>
        <begin position="269"/>
        <end position="293"/>
    </location>
</feature>
<keyword evidence="10" id="KW-1185">Reference proteome</keyword>
<evidence type="ECO:0000256" key="1">
    <source>
        <dbReference type="ARBA" id="ARBA00004651"/>
    </source>
</evidence>
<feature type="transmembrane region" description="Helical" evidence="7">
    <location>
        <begin position="177"/>
        <end position="197"/>
    </location>
</feature>
<keyword evidence="5 7" id="KW-1133">Transmembrane helix</keyword>
<feature type="transmembrane region" description="Helical" evidence="7">
    <location>
        <begin position="38"/>
        <end position="55"/>
    </location>
</feature>
<dbReference type="PANTHER" id="PTHR42920">
    <property type="entry name" value="OS03G0707200 PROTEIN-RELATED"/>
    <property type="match status" value="1"/>
</dbReference>
<evidence type="ECO:0000256" key="6">
    <source>
        <dbReference type="ARBA" id="ARBA00023136"/>
    </source>
</evidence>
<comment type="subcellular location">
    <subcellularLocation>
        <location evidence="1">Cell membrane</location>
        <topology evidence="1">Multi-pass membrane protein</topology>
    </subcellularLocation>
</comment>
<keyword evidence="4 7" id="KW-0812">Transmembrane</keyword>
<feature type="transmembrane region" description="Helical" evidence="7">
    <location>
        <begin position="209"/>
        <end position="230"/>
    </location>
</feature>
<dbReference type="PATRIC" id="fig|1423812.3.peg.749"/>
<evidence type="ECO:0000256" key="7">
    <source>
        <dbReference type="SAM" id="Phobius"/>
    </source>
</evidence>
<dbReference type="RefSeq" id="WP_057737644.1">
    <property type="nucleotide sequence ID" value="NZ_AZEG01000016.1"/>
</dbReference>
<dbReference type="OrthoDB" id="9804865at2"/>
<dbReference type="Proteomes" id="UP000051155">
    <property type="component" value="Unassembled WGS sequence"/>
</dbReference>
<dbReference type="STRING" id="1423812.FD20_GL000689"/>
<dbReference type="Pfam" id="PF00892">
    <property type="entry name" value="EamA"/>
    <property type="match status" value="2"/>
</dbReference>
<feature type="transmembrane region" description="Helical" evidence="7">
    <location>
        <begin position="7"/>
        <end position="26"/>
    </location>
</feature>
<dbReference type="PANTHER" id="PTHR42920:SF5">
    <property type="entry name" value="EAMA DOMAIN-CONTAINING PROTEIN"/>
    <property type="match status" value="1"/>
</dbReference>
<evidence type="ECO:0000256" key="2">
    <source>
        <dbReference type="ARBA" id="ARBA00007362"/>
    </source>
</evidence>
<name>A0A0R1PX68_9LACO</name>
<feature type="transmembrane region" description="Helical" evidence="7">
    <location>
        <begin position="124"/>
        <end position="146"/>
    </location>
</feature>
<evidence type="ECO:0000259" key="8">
    <source>
        <dbReference type="Pfam" id="PF00892"/>
    </source>
</evidence>